<evidence type="ECO:0000256" key="2">
    <source>
        <dbReference type="SAM" id="Phobius"/>
    </source>
</evidence>
<dbReference type="EMBL" id="JAULUE010002053">
    <property type="protein sequence ID" value="KAK5897041.1"/>
    <property type="molecule type" value="Genomic_DNA"/>
</dbReference>
<proteinExistence type="predicted"/>
<name>A0AAN8C4A3_9TELE</name>
<dbReference type="Proteomes" id="UP001335648">
    <property type="component" value="Unassembled WGS sequence"/>
</dbReference>
<dbReference type="AlphaFoldDB" id="A0AAN8C4A3"/>
<evidence type="ECO:0000313" key="4">
    <source>
        <dbReference type="Proteomes" id="UP001335648"/>
    </source>
</evidence>
<keyword evidence="2" id="KW-0812">Transmembrane</keyword>
<evidence type="ECO:0000256" key="1">
    <source>
        <dbReference type="SAM" id="MobiDB-lite"/>
    </source>
</evidence>
<evidence type="ECO:0000313" key="3">
    <source>
        <dbReference type="EMBL" id="KAK5897041.1"/>
    </source>
</evidence>
<comment type="caution">
    <text evidence="3">The sequence shown here is derived from an EMBL/GenBank/DDBJ whole genome shotgun (WGS) entry which is preliminary data.</text>
</comment>
<organism evidence="3 4">
    <name type="scientific">Champsocephalus esox</name>
    <name type="common">pike icefish</name>
    <dbReference type="NCBI Taxonomy" id="159716"/>
    <lineage>
        <taxon>Eukaryota</taxon>
        <taxon>Metazoa</taxon>
        <taxon>Chordata</taxon>
        <taxon>Craniata</taxon>
        <taxon>Vertebrata</taxon>
        <taxon>Euteleostomi</taxon>
        <taxon>Actinopterygii</taxon>
        <taxon>Neopterygii</taxon>
        <taxon>Teleostei</taxon>
        <taxon>Neoteleostei</taxon>
        <taxon>Acanthomorphata</taxon>
        <taxon>Eupercaria</taxon>
        <taxon>Perciformes</taxon>
        <taxon>Notothenioidei</taxon>
        <taxon>Channichthyidae</taxon>
        <taxon>Champsocephalus</taxon>
    </lineage>
</organism>
<reference evidence="3 4" key="1">
    <citation type="journal article" date="2023" name="Mol. Biol. Evol.">
        <title>Genomics of Secondarily Temperate Adaptation in the Only Non-Antarctic Icefish.</title>
        <authorList>
            <person name="Rivera-Colon A.G."/>
            <person name="Rayamajhi N."/>
            <person name="Minhas B.F."/>
            <person name="Madrigal G."/>
            <person name="Bilyk K.T."/>
            <person name="Yoon V."/>
            <person name="Hune M."/>
            <person name="Gregory S."/>
            <person name="Cheng C.H.C."/>
            <person name="Catchen J.M."/>
        </authorList>
    </citation>
    <scope>NUCLEOTIDE SEQUENCE [LARGE SCALE GENOMIC DNA]</scope>
    <source>
        <strain evidence="3">JC2023a</strain>
    </source>
</reference>
<gene>
    <name evidence="3" type="ORF">CesoFtcFv8_010140</name>
</gene>
<feature type="region of interest" description="Disordered" evidence="1">
    <location>
        <begin position="32"/>
        <end position="62"/>
    </location>
</feature>
<keyword evidence="4" id="KW-1185">Reference proteome</keyword>
<feature type="transmembrane region" description="Helical" evidence="2">
    <location>
        <begin position="82"/>
        <end position="104"/>
    </location>
</feature>
<protein>
    <submittedName>
        <fullName evidence="3">Uncharacterized protein</fullName>
    </submittedName>
</protein>
<sequence length="160" mass="18199">MFTEESICREECSTRFIGGTRVCFRETPPLEIIPSSSNSDGESPDRTLAPDSSRHTSHTGKQTQLGGLGYGVMVAWDHLRPFIPFFLISFMVVALVYLMQAIIFGGPFKDPLFFVKFNERWPRPAPYKQDPPKPTKFFSPVPSSSFEQVLFESHRDNETM</sequence>
<keyword evidence="2" id="KW-0472">Membrane</keyword>
<accession>A0AAN8C4A3</accession>
<keyword evidence="2" id="KW-1133">Transmembrane helix</keyword>